<dbReference type="Proteomes" id="UP000247634">
    <property type="component" value="Chromosome"/>
</dbReference>
<accession>A0A2U9PE90</accession>
<dbReference type="KEGG" id="sact:DMT42_36485"/>
<proteinExistence type="predicted"/>
<dbReference type="AlphaFoldDB" id="A0A2U9PE90"/>
<dbReference type="EMBL" id="CP029788">
    <property type="protein sequence ID" value="AWT47211.1"/>
    <property type="molecule type" value="Genomic_DNA"/>
</dbReference>
<protein>
    <submittedName>
        <fullName evidence="1">Uncharacterized protein</fullName>
    </submittedName>
</protein>
<dbReference type="RefSeq" id="WP_110635370.1">
    <property type="nucleotide sequence ID" value="NZ_CP029788.1"/>
</dbReference>
<dbReference type="OrthoDB" id="275232at2"/>
<evidence type="ECO:0000313" key="1">
    <source>
        <dbReference type="EMBL" id="AWT47211.1"/>
    </source>
</evidence>
<keyword evidence="2" id="KW-1185">Reference proteome</keyword>
<sequence length="137" mass="14935">MANDVAPLGIFGRIASQSAFARDADALRRHVGAIAEGDRKKIAGYLRAGTPIIALMGFSEDVLGNRFSRPGGTALMSDGRFFWRLDAADYVEHYGTGLPEDFLVHGAARQWTPRPLTRDEVIALDDHLAELRRAGAL</sequence>
<name>A0A2U9PE90_STRAS</name>
<organism evidence="1 2">
    <name type="scientific">Streptomyces actuosus</name>
    <dbReference type="NCBI Taxonomy" id="1885"/>
    <lineage>
        <taxon>Bacteria</taxon>
        <taxon>Bacillati</taxon>
        <taxon>Actinomycetota</taxon>
        <taxon>Actinomycetes</taxon>
        <taxon>Kitasatosporales</taxon>
        <taxon>Streptomycetaceae</taxon>
        <taxon>Streptomyces</taxon>
    </lineage>
</organism>
<reference evidence="1 2" key="1">
    <citation type="submission" date="2018-06" db="EMBL/GenBank/DDBJ databases">
        <title>The complete genome sequence of a nosiheptide producer Streptomyces actuosus ATCC 25421: deducing the ability of producing a new class III lantibiotics.</title>
        <authorList>
            <person name="Liu W."/>
            <person name="Sun F."/>
            <person name="Hu Y."/>
        </authorList>
    </citation>
    <scope>NUCLEOTIDE SEQUENCE [LARGE SCALE GENOMIC DNA]</scope>
    <source>
        <strain evidence="1 2">ATCC 25421</strain>
    </source>
</reference>
<evidence type="ECO:0000313" key="2">
    <source>
        <dbReference type="Proteomes" id="UP000247634"/>
    </source>
</evidence>
<gene>
    <name evidence="1" type="ORF">DMT42_36485</name>
</gene>